<sequence>VSVSCNLGDIPEDCRDKCEKFKVKPSNQTNDEFEQLKDQCPYVTSRHKADPEVKSDNSGVIIGCCIGGAALLIIIVVCYLVCCRKRDEGPKESVYVNDELNGGGSNVEGGTPKQSDRTATPATTPGTKTKGTLQTNIEGLKTEVLPETKTAADLTCDGGALGANGANGTYGAQGSKVNDVVIASNEAKKNDIIPILNPYPADHQVNNPSDAPPLPK</sequence>
<gene>
    <name evidence="3" type="ORF">PFISCL1PPCAC_4543</name>
</gene>
<keyword evidence="2" id="KW-0812">Transmembrane</keyword>
<feature type="transmembrane region" description="Helical" evidence="2">
    <location>
        <begin position="60"/>
        <end position="82"/>
    </location>
</feature>
<keyword evidence="2" id="KW-1133">Transmembrane helix</keyword>
<name>A0AAV5V134_9BILA</name>
<organism evidence="3 4">
    <name type="scientific">Pristionchus fissidentatus</name>
    <dbReference type="NCBI Taxonomy" id="1538716"/>
    <lineage>
        <taxon>Eukaryota</taxon>
        <taxon>Metazoa</taxon>
        <taxon>Ecdysozoa</taxon>
        <taxon>Nematoda</taxon>
        <taxon>Chromadorea</taxon>
        <taxon>Rhabditida</taxon>
        <taxon>Rhabditina</taxon>
        <taxon>Diplogasteromorpha</taxon>
        <taxon>Diplogasteroidea</taxon>
        <taxon>Neodiplogasteridae</taxon>
        <taxon>Pristionchus</taxon>
    </lineage>
</organism>
<feature type="compositionally biased region" description="Low complexity" evidence="1">
    <location>
        <begin position="118"/>
        <end position="132"/>
    </location>
</feature>
<evidence type="ECO:0000256" key="1">
    <source>
        <dbReference type="SAM" id="MobiDB-lite"/>
    </source>
</evidence>
<evidence type="ECO:0000313" key="4">
    <source>
        <dbReference type="Proteomes" id="UP001432322"/>
    </source>
</evidence>
<evidence type="ECO:0000313" key="3">
    <source>
        <dbReference type="EMBL" id="GMT13246.1"/>
    </source>
</evidence>
<keyword evidence="4" id="KW-1185">Reference proteome</keyword>
<evidence type="ECO:0000256" key="2">
    <source>
        <dbReference type="SAM" id="Phobius"/>
    </source>
</evidence>
<comment type="caution">
    <text evidence="3">The sequence shown here is derived from an EMBL/GenBank/DDBJ whole genome shotgun (WGS) entry which is preliminary data.</text>
</comment>
<dbReference type="EMBL" id="BTSY01000002">
    <property type="protein sequence ID" value="GMT13246.1"/>
    <property type="molecule type" value="Genomic_DNA"/>
</dbReference>
<dbReference type="Proteomes" id="UP001432322">
    <property type="component" value="Unassembled WGS sequence"/>
</dbReference>
<feature type="region of interest" description="Disordered" evidence="1">
    <location>
        <begin position="94"/>
        <end position="132"/>
    </location>
</feature>
<keyword evidence="2" id="KW-0472">Membrane</keyword>
<reference evidence="3" key="1">
    <citation type="submission" date="2023-10" db="EMBL/GenBank/DDBJ databases">
        <title>Genome assembly of Pristionchus species.</title>
        <authorList>
            <person name="Yoshida K."/>
            <person name="Sommer R.J."/>
        </authorList>
    </citation>
    <scope>NUCLEOTIDE SEQUENCE</scope>
    <source>
        <strain evidence="3">RS5133</strain>
    </source>
</reference>
<dbReference type="AlphaFoldDB" id="A0AAV5V134"/>
<proteinExistence type="predicted"/>
<protein>
    <submittedName>
        <fullName evidence="3">Uncharacterized protein</fullName>
    </submittedName>
</protein>
<accession>A0AAV5V134</accession>
<feature type="non-terminal residue" evidence="3">
    <location>
        <position position="1"/>
    </location>
</feature>